<protein>
    <submittedName>
        <fullName evidence="1">Uncharacterized protein</fullName>
    </submittedName>
</protein>
<dbReference type="AlphaFoldDB" id="A0A392UGW3"/>
<proteinExistence type="predicted"/>
<dbReference type="Proteomes" id="UP000265520">
    <property type="component" value="Unassembled WGS sequence"/>
</dbReference>
<keyword evidence="2" id="KW-1185">Reference proteome</keyword>
<dbReference type="EMBL" id="LXQA010825469">
    <property type="protein sequence ID" value="MCI72801.1"/>
    <property type="molecule type" value="Genomic_DNA"/>
</dbReference>
<comment type="caution">
    <text evidence="1">The sequence shown here is derived from an EMBL/GenBank/DDBJ whole genome shotgun (WGS) entry which is preliminary data.</text>
</comment>
<evidence type="ECO:0000313" key="2">
    <source>
        <dbReference type="Proteomes" id="UP000265520"/>
    </source>
</evidence>
<reference evidence="1 2" key="1">
    <citation type="journal article" date="2018" name="Front. Plant Sci.">
        <title>Red Clover (Trifolium pratense) and Zigzag Clover (T. medium) - A Picture of Genomic Similarities and Differences.</title>
        <authorList>
            <person name="Dluhosova J."/>
            <person name="Istvanek J."/>
            <person name="Nedelnik J."/>
            <person name="Repkova J."/>
        </authorList>
    </citation>
    <scope>NUCLEOTIDE SEQUENCE [LARGE SCALE GENOMIC DNA]</scope>
    <source>
        <strain evidence="2">cv. 10/8</strain>
        <tissue evidence="1">Leaf</tissue>
    </source>
</reference>
<organism evidence="1 2">
    <name type="scientific">Trifolium medium</name>
    <dbReference type="NCBI Taxonomy" id="97028"/>
    <lineage>
        <taxon>Eukaryota</taxon>
        <taxon>Viridiplantae</taxon>
        <taxon>Streptophyta</taxon>
        <taxon>Embryophyta</taxon>
        <taxon>Tracheophyta</taxon>
        <taxon>Spermatophyta</taxon>
        <taxon>Magnoliopsida</taxon>
        <taxon>eudicotyledons</taxon>
        <taxon>Gunneridae</taxon>
        <taxon>Pentapetalae</taxon>
        <taxon>rosids</taxon>
        <taxon>fabids</taxon>
        <taxon>Fabales</taxon>
        <taxon>Fabaceae</taxon>
        <taxon>Papilionoideae</taxon>
        <taxon>50 kb inversion clade</taxon>
        <taxon>NPAAA clade</taxon>
        <taxon>Hologalegina</taxon>
        <taxon>IRL clade</taxon>
        <taxon>Trifolieae</taxon>
        <taxon>Trifolium</taxon>
    </lineage>
</organism>
<accession>A0A392UGW3</accession>
<name>A0A392UGW3_9FABA</name>
<sequence>MKLRNAQMADASDAFFSLTGAMRHPLLRIAQLTEQFQTFLS</sequence>
<evidence type="ECO:0000313" key="1">
    <source>
        <dbReference type="EMBL" id="MCI72801.1"/>
    </source>
</evidence>